<proteinExistence type="predicted"/>
<accession>M3FMD8</accession>
<dbReference type="Proteomes" id="UP000011770">
    <property type="component" value="Unassembled WGS sequence"/>
</dbReference>
<sequence>MIFWRKKRIGSVDTELFVEATIINVSFLRGRKKSSLFKLSFGFYVGKEPWNFKIRSS</sequence>
<evidence type="ECO:0000313" key="1">
    <source>
        <dbReference type="EMBL" id="EMF81532.1"/>
    </source>
</evidence>
<reference evidence="1 2" key="1">
    <citation type="submission" date="2013-01" db="EMBL/GenBank/DDBJ databases">
        <authorList>
            <person name="Harkins D.M."/>
            <person name="Durkin A.S."/>
            <person name="Brinkac L.M."/>
            <person name="Haft D.H."/>
            <person name="Selengut J.D."/>
            <person name="Sanka R."/>
            <person name="DePew J."/>
            <person name="Purushe J."/>
            <person name="Tulsiani S.M."/>
            <person name="Graham G.C."/>
            <person name="Burns M.-A."/>
            <person name="Dohnt M.F."/>
            <person name="Smythe L.D."/>
            <person name="McKay D.B."/>
            <person name="Craig S.B."/>
            <person name="Vinetz J.M."/>
            <person name="Sutton G.G."/>
            <person name="Nierman W.C."/>
            <person name="Fouts D.E."/>
        </authorList>
    </citation>
    <scope>NUCLEOTIDE SEQUENCE [LARGE SCALE GENOMIC DNA]</scope>
    <source>
        <strain evidence="1 2">LT2116</strain>
    </source>
</reference>
<dbReference type="EMBL" id="AHOR02000035">
    <property type="protein sequence ID" value="EMF81532.1"/>
    <property type="molecule type" value="Genomic_DNA"/>
</dbReference>
<dbReference type="AlphaFoldDB" id="M3FMD8"/>
<protein>
    <submittedName>
        <fullName evidence="1">Uncharacterized protein</fullName>
    </submittedName>
</protein>
<name>M3FMD8_9LEPT</name>
<evidence type="ECO:0000313" key="2">
    <source>
        <dbReference type="Proteomes" id="UP000011770"/>
    </source>
</evidence>
<comment type="caution">
    <text evidence="1">The sequence shown here is derived from an EMBL/GenBank/DDBJ whole genome shotgun (WGS) entry which is preliminary data.</text>
</comment>
<gene>
    <name evidence="1" type="ORF">LEP1GSC188_5004</name>
</gene>
<organism evidence="1 2">
    <name type="scientific">Leptospira weilii serovar Topaz str. LT2116</name>
    <dbReference type="NCBI Taxonomy" id="1088540"/>
    <lineage>
        <taxon>Bacteria</taxon>
        <taxon>Pseudomonadati</taxon>
        <taxon>Spirochaetota</taxon>
        <taxon>Spirochaetia</taxon>
        <taxon>Leptospirales</taxon>
        <taxon>Leptospiraceae</taxon>
        <taxon>Leptospira</taxon>
    </lineage>
</organism>